<dbReference type="Proteomes" id="UP000245217">
    <property type="component" value="Unassembled WGS sequence"/>
</dbReference>
<evidence type="ECO:0000313" key="3">
    <source>
        <dbReference type="Proteomes" id="UP000245059"/>
    </source>
</evidence>
<reference evidence="1" key="1">
    <citation type="journal article" date="2018" name="Genome Announc.">
        <title>Ignatzschineria cameli sp. nov., isolated from necrotic foot tissue of dromedaries (Camelus dromedarius) and associated maggots (Wohlfahrtia species) in Dubai.</title>
        <authorList>
            <person name="Tsang C.C."/>
            <person name="Tang J.Y."/>
            <person name="Fong J.Y."/>
            <person name="Kinne J."/>
            <person name="Lee H.H."/>
            <person name="Joseph M."/>
            <person name="Jose S."/>
            <person name="Schuster R.K."/>
            <person name="Tang Y."/>
            <person name="Sivakumar S."/>
            <person name="Chen J.H."/>
            <person name="Teng J.L."/>
            <person name="Lau S.K."/>
            <person name="Wernery U."/>
            <person name="Woo P.C."/>
        </authorList>
    </citation>
    <scope>NUCLEOTIDE SEQUENCE</scope>
    <source>
        <strain evidence="1">UAE-HKU57</strain>
        <strain evidence="2">UAE-HKU58</strain>
    </source>
</reference>
<keyword evidence="4" id="KW-1185">Reference proteome</keyword>
<organism evidence="1 3">
    <name type="scientific">Ignatzschineria cameli</name>
    <dbReference type="NCBI Taxonomy" id="2182793"/>
    <lineage>
        <taxon>Bacteria</taxon>
        <taxon>Pseudomonadati</taxon>
        <taxon>Pseudomonadota</taxon>
        <taxon>Gammaproteobacteria</taxon>
        <taxon>Cardiobacteriales</taxon>
        <taxon>Ignatzschineriaceae</taxon>
        <taxon>Ignatzschineria</taxon>
    </lineage>
</organism>
<dbReference type="Proteomes" id="UP000245059">
    <property type="component" value="Unassembled WGS sequence"/>
</dbReference>
<proteinExistence type="predicted"/>
<dbReference type="EMBL" id="QEWW01000016">
    <property type="protein sequence ID" value="PWD82892.1"/>
    <property type="molecule type" value="Genomic_DNA"/>
</dbReference>
<dbReference type="OrthoDB" id="71604at2"/>
<dbReference type="AlphaFoldDB" id="A0A2U2AJL7"/>
<evidence type="ECO:0000313" key="2">
    <source>
        <dbReference type="EMBL" id="PWD88886.1"/>
    </source>
</evidence>
<dbReference type="InterPro" id="IPR005358">
    <property type="entry name" value="Puta_zinc/iron-chelating_dom"/>
</dbReference>
<accession>A0A2U2AJL7</accession>
<name>A0A2U2AJL7_9GAMM</name>
<protein>
    <submittedName>
        <fullName evidence="1">Zinc/iron-chelating domain-containing protein</fullName>
    </submittedName>
</protein>
<evidence type="ECO:0000313" key="4">
    <source>
        <dbReference type="Proteomes" id="UP000245217"/>
    </source>
</evidence>
<dbReference type="Pfam" id="PF03692">
    <property type="entry name" value="CxxCxxCC"/>
    <property type="match status" value="1"/>
</dbReference>
<sequence length="96" mass="11494">MSEHYFPCTSCGACCRYLHLATELQHLDRGDGVCKHLTEENRCEIYETRPDICNIEYQYHTNYRHIPWDEFVAENLQICELLQLDQKVKAREKEEK</sequence>
<gene>
    <name evidence="1" type="ORF">DC077_10300</name>
    <name evidence="2" type="ORF">DC078_10465</name>
</gene>
<evidence type="ECO:0000313" key="1">
    <source>
        <dbReference type="EMBL" id="PWD82892.1"/>
    </source>
</evidence>
<dbReference type="EMBL" id="QEWV01000023">
    <property type="protein sequence ID" value="PWD88886.1"/>
    <property type="molecule type" value="Genomic_DNA"/>
</dbReference>
<comment type="caution">
    <text evidence="1">The sequence shown here is derived from an EMBL/GenBank/DDBJ whole genome shotgun (WGS) entry which is preliminary data.</text>
</comment>
<reference evidence="3 4" key="2">
    <citation type="submission" date="2018-05" db="EMBL/GenBank/DDBJ databases">
        <title>Ignatzschineria dubaiensis sp. nov., isolated from necrotic foot tissues of dromedaries (Camelus dromedarius) and associated maggots in Dubai, United Arab Emirates.</title>
        <authorList>
            <person name="Tsang C.C."/>
            <person name="Tang J.Y.M."/>
            <person name="Fong J.Y.H."/>
            <person name="Kinne J."/>
            <person name="Lee H.H."/>
            <person name="Joseph M."/>
            <person name="Jose S."/>
            <person name="Schuster R.K."/>
            <person name="Tang Y."/>
            <person name="Sivakumar S."/>
            <person name="Chen J.H.K."/>
            <person name="Teng J.L.L."/>
            <person name="Lau S.K.P."/>
            <person name="Wernery U."/>
            <person name="Woo P.C.Y."/>
        </authorList>
    </citation>
    <scope>NUCLEOTIDE SEQUENCE [LARGE SCALE GENOMIC DNA]</scope>
    <source>
        <strain evidence="3">UAE-HKU57</strain>
        <strain evidence="4">UAE-HKU58</strain>
    </source>
</reference>
<dbReference type="RefSeq" id="WP_109202471.1">
    <property type="nucleotide sequence ID" value="NZ_QEWS01000022.1"/>
</dbReference>